<proteinExistence type="predicted"/>
<gene>
    <name evidence="2" type="ORF">ACFQZ7_07715</name>
</gene>
<keyword evidence="1" id="KW-0812">Transmembrane</keyword>
<feature type="transmembrane region" description="Helical" evidence="1">
    <location>
        <begin position="90"/>
        <end position="106"/>
    </location>
</feature>
<protein>
    <recommendedName>
        <fullName evidence="4">Integral membrane protein</fullName>
    </recommendedName>
</protein>
<sequence>MTKIKQFMQHPMAQLILFSFIVTWLLPLSFHWLAVAKVTRIAVLFIIVNMLAAIAVGIFLANRHLAGWWLVIFPGIFAIIVYLMYGKYGYWFAGIYLFLSYLAYSLRKAALAVAK</sequence>
<keyword evidence="1" id="KW-1133">Transmembrane helix</keyword>
<feature type="transmembrane region" description="Helical" evidence="1">
    <location>
        <begin position="12"/>
        <end position="35"/>
    </location>
</feature>
<evidence type="ECO:0008006" key="4">
    <source>
        <dbReference type="Google" id="ProtNLM"/>
    </source>
</evidence>
<evidence type="ECO:0000313" key="3">
    <source>
        <dbReference type="Proteomes" id="UP001597104"/>
    </source>
</evidence>
<evidence type="ECO:0000256" key="1">
    <source>
        <dbReference type="SAM" id="Phobius"/>
    </source>
</evidence>
<comment type="caution">
    <text evidence="2">The sequence shown here is derived from an EMBL/GenBank/DDBJ whole genome shotgun (WGS) entry which is preliminary data.</text>
</comment>
<feature type="transmembrane region" description="Helical" evidence="1">
    <location>
        <begin position="67"/>
        <end position="84"/>
    </location>
</feature>
<keyword evidence="1" id="KW-0472">Membrane</keyword>
<organism evidence="2 3">
    <name type="scientific">Loigolactobacillus binensis</name>
    <dbReference type="NCBI Taxonomy" id="2559922"/>
    <lineage>
        <taxon>Bacteria</taxon>
        <taxon>Bacillati</taxon>
        <taxon>Bacillota</taxon>
        <taxon>Bacilli</taxon>
        <taxon>Lactobacillales</taxon>
        <taxon>Lactobacillaceae</taxon>
        <taxon>Loigolactobacillus</taxon>
    </lineage>
</organism>
<dbReference type="EMBL" id="JBHTIO010000037">
    <property type="protein sequence ID" value="MFD0897626.1"/>
    <property type="molecule type" value="Genomic_DNA"/>
</dbReference>
<accession>A0ABW3EBE5</accession>
<evidence type="ECO:0000313" key="2">
    <source>
        <dbReference type="EMBL" id="MFD0897626.1"/>
    </source>
</evidence>
<dbReference type="RefSeq" id="WP_137637572.1">
    <property type="nucleotide sequence ID" value="NZ_BJDN01000010.1"/>
</dbReference>
<dbReference type="Proteomes" id="UP001597104">
    <property type="component" value="Unassembled WGS sequence"/>
</dbReference>
<name>A0ABW3EBE5_9LACO</name>
<feature type="transmembrane region" description="Helical" evidence="1">
    <location>
        <begin position="41"/>
        <end position="60"/>
    </location>
</feature>
<keyword evidence="3" id="KW-1185">Reference proteome</keyword>
<reference evidence="3" key="1">
    <citation type="journal article" date="2019" name="Int. J. Syst. Evol. Microbiol.">
        <title>The Global Catalogue of Microorganisms (GCM) 10K type strain sequencing project: providing services to taxonomists for standard genome sequencing and annotation.</title>
        <authorList>
            <consortium name="The Broad Institute Genomics Platform"/>
            <consortium name="The Broad Institute Genome Sequencing Center for Infectious Disease"/>
            <person name="Wu L."/>
            <person name="Ma J."/>
        </authorList>
    </citation>
    <scope>NUCLEOTIDE SEQUENCE [LARGE SCALE GENOMIC DNA]</scope>
    <source>
        <strain evidence="3">CCM 8925</strain>
    </source>
</reference>